<dbReference type="AlphaFoldDB" id="A0A504YXP5"/>
<organism evidence="3 4">
    <name type="scientific">Fasciola gigantica</name>
    <name type="common">Giant liver fluke</name>
    <dbReference type="NCBI Taxonomy" id="46835"/>
    <lineage>
        <taxon>Eukaryota</taxon>
        <taxon>Metazoa</taxon>
        <taxon>Spiralia</taxon>
        <taxon>Lophotrochozoa</taxon>
        <taxon>Platyhelminthes</taxon>
        <taxon>Trematoda</taxon>
        <taxon>Digenea</taxon>
        <taxon>Plagiorchiida</taxon>
        <taxon>Echinostomata</taxon>
        <taxon>Echinostomatoidea</taxon>
        <taxon>Fasciolidae</taxon>
        <taxon>Fasciola</taxon>
    </lineage>
</organism>
<dbReference type="CDD" id="cd00305">
    <property type="entry name" value="Cu-Zn_Superoxide_Dismutase"/>
    <property type="match status" value="1"/>
</dbReference>
<feature type="signal peptide" evidence="1">
    <location>
        <begin position="1"/>
        <end position="17"/>
    </location>
</feature>
<evidence type="ECO:0000256" key="1">
    <source>
        <dbReference type="SAM" id="SignalP"/>
    </source>
</evidence>
<feature type="chain" id="PRO_5021322960" evidence="1">
    <location>
        <begin position="18"/>
        <end position="212"/>
    </location>
</feature>
<evidence type="ECO:0000313" key="3">
    <source>
        <dbReference type="EMBL" id="TPP65285.1"/>
    </source>
</evidence>
<dbReference type="SUPFAM" id="SSF49329">
    <property type="entry name" value="Cu,Zn superoxide dismutase-like"/>
    <property type="match status" value="1"/>
</dbReference>
<protein>
    <submittedName>
        <fullName evidence="3">Extracellular superoxide dismutase [Cu-Zn]</fullName>
    </submittedName>
</protein>
<dbReference type="PANTHER" id="PTHR10003">
    <property type="entry name" value="SUPEROXIDE DISMUTASE CU-ZN -RELATED"/>
    <property type="match status" value="1"/>
</dbReference>
<evidence type="ECO:0000259" key="2">
    <source>
        <dbReference type="Pfam" id="PF00080"/>
    </source>
</evidence>
<dbReference type="Proteomes" id="UP000316759">
    <property type="component" value="Unassembled WGS sequence"/>
</dbReference>
<dbReference type="Pfam" id="PF00080">
    <property type="entry name" value="Sod_Cu"/>
    <property type="match status" value="1"/>
</dbReference>
<reference evidence="3 4" key="1">
    <citation type="submission" date="2019-04" db="EMBL/GenBank/DDBJ databases">
        <title>Annotation for the trematode Fasciola gigantica.</title>
        <authorList>
            <person name="Choi Y.-J."/>
        </authorList>
    </citation>
    <scope>NUCLEOTIDE SEQUENCE [LARGE SCALE GENOMIC DNA]</scope>
    <source>
        <strain evidence="3">Uganda_cow_1</strain>
    </source>
</reference>
<dbReference type="InterPro" id="IPR036423">
    <property type="entry name" value="SOD-like_Cu/Zn_dom_sf"/>
</dbReference>
<feature type="domain" description="Superoxide dismutase copper/zinc binding" evidence="2">
    <location>
        <begin position="76"/>
        <end position="206"/>
    </location>
</feature>
<dbReference type="GO" id="GO:0005507">
    <property type="term" value="F:copper ion binding"/>
    <property type="evidence" value="ECO:0007669"/>
    <property type="project" value="InterPro"/>
</dbReference>
<proteinExistence type="predicted"/>
<evidence type="ECO:0000313" key="4">
    <source>
        <dbReference type="Proteomes" id="UP000316759"/>
    </source>
</evidence>
<gene>
    <name evidence="3" type="ORF">FGIG_09828</name>
</gene>
<dbReference type="InterPro" id="IPR001424">
    <property type="entry name" value="SOD_Cu_Zn_dom"/>
</dbReference>
<accession>A0A504YXP5</accession>
<keyword evidence="1" id="KW-0732">Signal</keyword>
<dbReference type="STRING" id="46835.A0A504YXP5"/>
<dbReference type="InterPro" id="IPR024134">
    <property type="entry name" value="SOD_Cu/Zn_/chaperone"/>
</dbReference>
<dbReference type="EMBL" id="SUNJ01003412">
    <property type="protein sequence ID" value="TPP65285.1"/>
    <property type="molecule type" value="Genomic_DNA"/>
</dbReference>
<keyword evidence="4" id="KW-1185">Reference proteome</keyword>
<dbReference type="OrthoDB" id="2015551at2759"/>
<comment type="caution">
    <text evidence="3">The sequence shown here is derived from an EMBL/GenBank/DDBJ whole genome shotgun (WGS) entry which is preliminary data.</text>
</comment>
<name>A0A504YXP5_FASGI</name>
<sequence length="212" mass="22060">MLAILVYTSTLLMLVSSCRRSPPRELPVRMVATFNASYSGQIFVHADGNLLTVRGSPPRELPVRMVATFNASYSGQIFVHADGNLLTVRGQISGLPNSSTLGVHVHQYGDLGNGCLNAGGHYNPRGVTHGGPDTASRHPGDFGNVRTDGMGVANFDLTIRNSGLTKNDELLGLAVVVHAGQDDLGQGGNAGSLATGNSGARLTCAVLGVARP</sequence>
<dbReference type="GO" id="GO:0006801">
    <property type="term" value="P:superoxide metabolic process"/>
    <property type="evidence" value="ECO:0007669"/>
    <property type="project" value="InterPro"/>
</dbReference>
<dbReference type="PRINTS" id="PR00068">
    <property type="entry name" value="CUZNDISMTASE"/>
</dbReference>
<dbReference type="Gene3D" id="2.60.40.200">
    <property type="entry name" value="Superoxide dismutase, copper/zinc binding domain"/>
    <property type="match status" value="1"/>
</dbReference>